<feature type="region of interest" description="Disordered" evidence="1">
    <location>
        <begin position="154"/>
        <end position="174"/>
    </location>
</feature>
<reference evidence="2 3" key="1">
    <citation type="submission" date="2013-05" db="EMBL/GenBank/DDBJ databases">
        <title>Draft genome of the parasitic nematode Anyclostoma ceylanicum.</title>
        <authorList>
            <person name="Mitreva M."/>
        </authorList>
    </citation>
    <scope>NUCLEOTIDE SEQUENCE [LARGE SCALE GENOMIC DNA]</scope>
</reference>
<keyword evidence="3" id="KW-1185">Reference proteome</keyword>
<evidence type="ECO:0000313" key="2">
    <source>
        <dbReference type="EMBL" id="EPB77178.1"/>
    </source>
</evidence>
<sequence>MVKPESSDDEAKCNPSVTSLNRELSTVIFTYEQLYAIFGPQTMRSLIDNSKLSHVDAKTLRKQHERSAEKSEENRVFNPRANGETINRAAALKDEIAMAATDQTAQENEMQPLESLKEIQGAAELCIRPSKVSLAKSDHELNAKYAALLSNSAASTLSKQSRSTKGSSEDNSACEQQTHMNNLQIVLISSNRTQNSDGSPRAVNSNSKQSQESEITDSYNSAGSSSVVTAEDPSVLYSTAVTISFSSDESSLYTASSSLWTGSAANTHQSSLSSLSTGIWLSNCSDPPSSLCSTGSFSSIEVLTADLRTDDVNTAEANESEIEAANQVFDAVLIAKSENLAPYGVEDMMTARSRSAASKSVIHGIPDGLRSPLLEMDDLHTAV</sequence>
<evidence type="ECO:0000313" key="3">
    <source>
        <dbReference type="Proteomes" id="UP000054495"/>
    </source>
</evidence>
<protein>
    <submittedName>
        <fullName evidence="2">Uncharacterized protein</fullName>
    </submittedName>
</protein>
<evidence type="ECO:0000256" key="1">
    <source>
        <dbReference type="SAM" id="MobiDB-lite"/>
    </source>
</evidence>
<organism evidence="2 3">
    <name type="scientific">Ancylostoma ceylanicum</name>
    <dbReference type="NCBI Taxonomy" id="53326"/>
    <lineage>
        <taxon>Eukaryota</taxon>
        <taxon>Metazoa</taxon>
        <taxon>Ecdysozoa</taxon>
        <taxon>Nematoda</taxon>
        <taxon>Chromadorea</taxon>
        <taxon>Rhabditida</taxon>
        <taxon>Rhabditina</taxon>
        <taxon>Rhabditomorpha</taxon>
        <taxon>Strongyloidea</taxon>
        <taxon>Ancylostomatidae</taxon>
        <taxon>Ancylostomatinae</taxon>
        <taxon>Ancylostoma</taxon>
    </lineage>
</organism>
<feature type="compositionally biased region" description="Polar residues" evidence="1">
    <location>
        <begin position="160"/>
        <end position="174"/>
    </location>
</feature>
<gene>
    <name evidence="2" type="ORF">ANCCEY_03704</name>
</gene>
<feature type="region of interest" description="Disordered" evidence="1">
    <location>
        <begin position="192"/>
        <end position="226"/>
    </location>
</feature>
<proteinExistence type="predicted"/>
<dbReference type="AlphaFoldDB" id="A0A0D6M127"/>
<dbReference type="EMBL" id="KE124843">
    <property type="protein sequence ID" value="EPB77178.1"/>
    <property type="molecule type" value="Genomic_DNA"/>
</dbReference>
<accession>A0A0D6M127</accession>
<dbReference type="Proteomes" id="UP000054495">
    <property type="component" value="Unassembled WGS sequence"/>
</dbReference>
<name>A0A0D6M127_9BILA</name>